<dbReference type="RefSeq" id="WP_081971290.1">
    <property type="nucleotide sequence ID" value="NZ_CP073767.1"/>
</dbReference>
<dbReference type="InterPro" id="IPR025358">
    <property type="entry name" value="DUF4262"/>
</dbReference>
<dbReference type="KEGG" id="daur:Daura_24855"/>
<keyword evidence="2" id="KW-1185">Reference proteome</keyword>
<dbReference type="OrthoDB" id="511192at2"/>
<dbReference type="EMBL" id="CP073767">
    <property type="protein sequence ID" value="UWZ59106.1"/>
    <property type="molecule type" value="Genomic_DNA"/>
</dbReference>
<proteinExistence type="predicted"/>
<accession>A0A9Q9INU3</accession>
<organism evidence="1 2">
    <name type="scientific">Dactylosporangium aurantiacum</name>
    <dbReference type="NCBI Taxonomy" id="35754"/>
    <lineage>
        <taxon>Bacteria</taxon>
        <taxon>Bacillati</taxon>
        <taxon>Actinomycetota</taxon>
        <taxon>Actinomycetes</taxon>
        <taxon>Micromonosporales</taxon>
        <taxon>Micromonosporaceae</taxon>
        <taxon>Dactylosporangium</taxon>
    </lineage>
</organism>
<dbReference type="Pfam" id="PF14081">
    <property type="entry name" value="DUF4262"/>
    <property type="match status" value="1"/>
</dbReference>
<name>A0A9Q9INU3_9ACTN</name>
<evidence type="ECO:0000313" key="1">
    <source>
        <dbReference type="EMBL" id="UWZ59106.1"/>
    </source>
</evidence>
<dbReference type="Proteomes" id="UP001058003">
    <property type="component" value="Chromosome"/>
</dbReference>
<dbReference type="AlphaFoldDB" id="A0A9Q9INU3"/>
<evidence type="ECO:0000313" key="2">
    <source>
        <dbReference type="Proteomes" id="UP001058003"/>
    </source>
</evidence>
<gene>
    <name evidence="1" type="ORF">Daura_24855</name>
</gene>
<sequence length="249" mass="27160">MNGAANPDRRQRLDRMHADIATHGLSVTLVAGGALPRYAYTVGLKDVTGSELIMCGAYQYTSAQVHQIINAVGSALRADPATTSLVVGAAGVFRLRPVHSSWSRPLALGAQDFFGTDDVRCSQVVPDLDHMTDDVPDMTVEWAADREPAWQWIHRPWDLPVARTAVVTTNLPALRGTPVTELARWEDDEWEMFAGNGPDVIAEDVRVVPFGTMVGLDPSLTAAAGVRIGEGLWRDGPGSAWHPWRRRES</sequence>
<protein>
    <submittedName>
        <fullName evidence="1">DUF4262 domain-containing protein</fullName>
    </submittedName>
</protein>
<reference evidence="1" key="1">
    <citation type="submission" date="2021-04" db="EMBL/GenBank/DDBJ databases">
        <title>Dactylosporangium aurantiacum NRRL B-8018 full assembly.</title>
        <authorList>
            <person name="Hartkoorn R.C."/>
            <person name="Beaudoing E."/>
            <person name="Hot D."/>
        </authorList>
    </citation>
    <scope>NUCLEOTIDE SEQUENCE</scope>
    <source>
        <strain evidence="1">NRRL B-8018</strain>
    </source>
</reference>